<dbReference type="GO" id="GO:0043190">
    <property type="term" value="C:ATP-binding cassette (ABC) transporter complex"/>
    <property type="evidence" value="ECO:0007669"/>
    <property type="project" value="InterPro"/>
</dbReference>
<comment type="caution">
    <text evidence="10">The sequence shown here is derived from an EMBL/GenBank/DDBJ whole genome shotgun (WGS) entry which is preliminary data.</text>
</comment>
<dbReference type="NCBIfam" id="TIGR01726">
    <property type="entry name" value="HEQRo_perm_3TM"/>
    <property type="match status" value="1"/>
</dbReference>
<feature type="transmembrane region" description="Helical" evidence="8">
    <location>
        <begin position="100"/>
        <end position="125"/>
    </location>
</feature>
<comment type="subcellular location">
    <subcellularLocation>
        <location evidence="1 8">Cell membrane</location>
        <topology evidence="1 8">Multi-pass membrane protein</topology>
    </subcellularLocation>
</comment>
<evidence type="ECO:0000313" key="11">
    <source>
        <dbReference type="Proteomes" id="UP000628840"/>
    </source>
</evidence>
<dbReference type="Pfam" id="PF00528">
    <property type="entry name" value="BPD_transp_1"/>
    <property type="match status" value="1"/>
</dbReference>
<dbReference type="InterPro" id="IPR000515">
    <property type="entry name" value="MetI-like"/>
</dbReference>
<keyword evidence="5" id="KW-0029">Amino-acid transport</keyword>
<comment type="similarity">
    <text evidence="8">Belongs to the binding-protein-dependent transport system permease family.</text>
</comment>
<accession>A0A830F7H6</accession>
<dbReference type="CDD" id="cd06261">
    <property type="entry name" value="TM_PBP2"/>
    <property type="match status" value="1"/>
</dbReference>
<evidence type="ECO:0000256" key="7">
    <source>
        <dbReference type="ARBA" id="ARBA00023136"/>
    </source>
</evidence>
<evidence type="ECO:0000256" key="1">
    <source>
        <dbReference type="ARBA" id="ARBA00004651"/>
    </source>
</evidence>
<dbReference type="InterPro" id="IPR010065">
    <property type="entry name" value="AA_ABC_transptr_permease_3TM"/>
</dbReference>
<evidence type="ECO:0000256" key="6">
    <source>
        <dbReference type="ARBA" id="ARBA00022989"/>
    </source>
</evidence>
<feature type="transmembrane region" description="Helical" evidence="8">
    <location>
        <begin position="283"/>
        <end position="302"/>
    </location>
</feature>
<dbReference type="PANTHER" id="PTHR30614:SF0">
    <property type="entry name" value="L-CYSTINE TRANSPORT SYSTEM PERMEASE PROTEIN TCYL"/>
    <property type="match status" value="1"/>
</dbReference>
<dbReference type="PANTHER" id="PTHR30614">
    <property type="entry name" value="MEMBRANE COMPONENT OF AMINO ACID ABC TRANSPORTER"/>
    <property type="match status" value="1"/>
</dbReference>
<name>A0A830F7H6_9EURY</name>
<keyword evidence="6 8" id="KW-1133">Transmembrane helix</keyword>
<dbReference type="InterPro" id="IPR035906">
    <property type="entry name" value="MetI-like_sf"/>
</dbReference>
<dbReference type="RefSeq" id="WP_229870904.1">
    <property type="nucleotide sequence ID" value="NZ_BMPF01000001.1"/>
</dbReference>
<dbReference type="PROSITE" id="PS50928">
    <property type="entry name" value="ABC_TM1"/>
    <property type="match status" value="1"/>
</dbReference>
<keyword evidence="2 8" id="KW-0813">Transport</keyword>
<dbReference type="AlphaFoldDB" id="A0A830F7H6"/>
<organism evidence="10 11">
    <name type="scientific">Halarchaeum grantii</name>
    <dbReference type="NCBI Taxonomy" id="1193105"/>
    <lineage>
        <taxon>Archaea</taxon>
        <taxon>Methanobacteriati</taxon>
        <taxon>Methanobacteriota</taxon>
        <taxon>Stenosarchaea group</taxon>
        <taxon>Halobacteria</taxon>
        <taxon>Halobacteriales</taxon>
        <taxon>Halobacteriaceae</taxon>
    </lineage>
</organism>
<dbReference type="SUPFAM" id="SSF161098">
    <property type="entry name" value="MetI-like"/>
    <property type="match status" value="1"/>
</dbReference>
<keyword evidence="3" id="KW-1003">Cell membrane</keyword>
<dbReference type="Proteomes" id="UP000628840">
    <property type="component" value="Unassembled WGS sequence"/>
</dbReference>
<dbReference type="Gene3D" id="1.10.3720.10">
    <property type="entry name" value="MetI-like"/>
    <property type="match status" value="1"/>
</dbReference>
<feature type="transmembrane region" description="Helical" evidence="8">
    <location>
        <begin position="137"/>
        <end position="160"/>
    </location>
</feature>
<sequence length="321" mass="34158">MSAARERRHADLERGLTYAIGGAIWLWLCFRWLNSWLGGVVVGPTEPLVPQSFATATESLGATLGTVADGVPLVATGFDFVGWAVGMVGFASQHGPQLAVAAWLTVVLTVISTLVGLVIAVPLAAARVYGRVTKYVALVYIELIRGTPLVAQLFLLYYGAPFLSKFIREVPGVGQGIVPAQAVWIAIIGFVINSSAYQAEYIRGSVESVDPGQLTAARAVGLDKLGGIRHVVLPQALRYAIPSWTNELVYLIKYSSLATFITVPEIFTQADAIGSETFAYTNAYVLAAVFYLVLVVTASYAMSRVEAEVAIPGVGSSDAGR</sequence>
<evidence type="ECO:0000256" key="8">
    <source>
        <dbReference type="RuleBase" id="RU363032"/>
    </source>
</evidence>
<feature type="transmembrane region" description="Helical" evidence="8">
    <location>
        <begin position="172"/>
        <end position="193"/>
    </location>
</feature>
<protein>
    <recommendedName>
        <fullName evidence="9">ABC transmembrane type-1 domain-containing protein</fullName>
    </recommendedName>
</protein>
<keyword evidence="7 8" id="KW-0472">Membrane</keyword>
<gene>
    <name evidence="10" type="ORF">GCM10009037_07910</name>
</gene>
<evidence type="ECO:0000256" key="2">
    <source>
        <dbReference type="ARBA" id="ARBA00022448"/>
    </source>
</evidence>
<evidence type="ECO:0000313" key="10">
    <source>
        <dbReference type="EMBL" id="GGL26661.1"/>
    </source>
</evidence>
<keyword evidence="11" id="KW-1185">Reference proteome</keyword>
<dbReference type="GO" id="GO:0006865">
    <property type="term" value="P:amino acid transport"/>
    <property type="evidence" value="ECO:0007669"/>
    <property type="project" value="UniProtKB-KW"/>
</dbReference>
<dbReference type="EMBL" id="BMPF01000001">
    <property type="protein sequence ID" value="GGL26661.1"/>
    <property type="molecule type" value="Genomic_DNA"/>
</dbReference>
<feature type="domain" description="ABC transmembrane type-1" evidence="9">
    <location>
        <begin position="102"/>
        <end position="302"/>
    </location>
</feature>
<reference evidence="10 11" key="1">
    <citation type="journal article" date="2019" name="Int. J. Syst. Evol. Microbiol.">
        <title>The Global Catalogue of Microorganisms (GCM) 10K type strain sequencing project: providing services to taxonomists for standard genome sequencing and annotation.</title>
        <authorList>
            <consortium name="The Broad Institute Genomics Platform"/>
            <consortium name="The Broad Institute Genome Sequencing Center for Infectious Disease"/>
            <person name="Wu L."/>
            <person name="Ma J."/>
        </authorList>
    </citation>
    <scope>NUCLEOTIDE SEQUENCE [LARGE SCALE GENOMIC DNA]</scope>
    <source>
        <strain evidence="10 11">JCM 19585</strain>
    </source>
</reference>
<evidence type="ECO:0000259" key="9">
    <source>
        <dbReference type="PROSITE" id="PS50928"/>
    </source>
</evidence>
<dbReference type="GO" id="GO:0022857">
    <property type="term" value="F:transmembrane transporter activity"/>
    <property type="evidence" value="ECO:0007669"/>
    <property type="project" value="InterPro"/>
</dbReference>
<dbReference type="InterPro" id="IPR043429">
    <property type="entry name" value="ArtM/GltK/GlnP/TcyL/YhdX-like"/>
</dbReference>
<proteinExistence type="inferred from homology"/>
<evidence type="ECO:0000256" key="3">
    <source>
        <dbReference type="ARBA" id="ARBA00022475"/>
    </source>
</evidence>
<keyword evidence="4 8" id="KW-0812">Transmembrane</keyword>
<evidence type="ECO:0000256" key="4">
    <source>
        <dbReference type="ARBA" id="ARBA00022692"/>
    </source>
</evidence>
<evidence type="ECO:0000256" key="5">
    <source>
        <dbReference type="ARBA" id="ARBA00022970"/>
    </source>
</evidence>